<gene>
    <name evidence="1" type="primary">LOC107804637</name>
</gene>
<proteinExistence type="predicted"/>
<dbReference type="Pfam" id="PF10561">
    <property type="entry name" value="C2orf69"/>
    <property type="match status" value="1"/>
</dbReference>
<sequence length="328" mass="36770">MDRWTGILKVPLYADSSTYYRVAASLCLSASTKSLSVPVANAIFFNGDKVEGTGNQVIERLSDLQKIAEILVSKFGNSINAWVVESPVFNGPFAVYKDFIPSVNEYGEPKSYDAERFPASSTTVLLLWNCLKEAKNVILGKQKEPYQAEVSTSTSSTPRTILLGFSKGGTVLNQLVTELGFAPVQFTEDVSLANKNVTNGGFASLQQDQIIPNSKDSFLNSIAEFHYVDVGLNTQGAYVTNQDVIDKISERLMQGAPGIRFFLHGTPRQWCDGRRIWIRKEKDEFFRLLRGATQKNMGKLYIRERLYFGNRLPELQIHFEIMEHLDVS</sequence>
<dbReference type="InterPro" id="IPR018881">
    <property type="entry name" value="C2orf69_mit"/>
</dbReference>
<name>A0A1S4B5H2_TOBAC</name>
<accession>A0A1S4B5H2</accession>
<dbReference type="OMA" id="ILANCIQ"/>
<dbReference type="OrthoDB" id="1214805at2759"/>
<dbReference type="GO" id="GO:0005739">
    <property type="term" value="C:mitochondrion"/>
    <property type="evidence" value="ECO:0000318"/>
    <property type="project" value="GO_Central"/>
</dbReference>
<dbReference type="AlphaFoldDB" id="A0A1S4B5H2"/>
<protein>
    <submittedName>
        <fullName evidence="1">Uncharacterized protein</fullName>
    </submittedName>
</protein>
<evidence type="ECO:0000313" key="1">
    <source>
        <dbReference type="RefSeq" id="XP_016484043.1"/>
    </source>
</evidence>
<dbReference type="PaxDb" id="4097-A0A1S4B5H2"/>
<reference evidence="1" key="1">
    <citation type="submission" date="2025-08" db="UniProtKB">
        <authorList>
            <consortium name="RefSeq"/>
        </authorList>
    </citation>
    <scope>IDENTIFICATION</scope>
</reference>
<dbReference type="PANTHER" id="PTHR31296:SF1">
    <property type="entry name" value="MITOCHONDRIAL PROTEIN C2ORF69"/>
    <property type="match status" value="1"/>
</dbReference>
<dbReference type="RefSeq" id="XP_016484043.1">
    <property type="nucleotide sequence ID" value="XM_016628557.1"/>
</dbReference>
<dbReference type="KEGG" id="nta:107804637"/>
<organism evidence="1">
    <name type="scientific">Nicotiana tabacum</name>
    <name type="common">Common tobacco</name>
    <dbReference type="NCBI Taxonomy" id="4097"/>
    <lineage>
        <taxon>Eukaryota</taxon>
        <taxon>Viridiplantae</taxon>
        <taxon>Streptophyta</taxon>
        <taxon>Embryophyta</taxon>
        <taxon>Tracheophyta</taxon>
        <taxon>Spermatophyta</taxon>
        <taxon>Magnoliopsida</taxon>
        <taxon>eudicotyledons</taxon>
        <taxon>Gunneridae</taxon>
        <taxon>Pentapetalae</taxon>
        <taxon>asterids</taxon>
        <taxon>lamiids</taxon>
        <taxon>Solanales</taxon>
        <taxon>Solanaceae</taxon>
        <taxon>Nicotianoideae</taxon>
        <taxon>Nicotianeae</taxon>
        <taxon>Nicotiana</taxon>
    </lineage>
</organism>
<dbReference type="PANTHER" id="PTHR31296">
    <property type="entry name" value="UPF0565 PROTEIN C2ORF69"/>
    <property type="match status" value="1"/>
</dbReference>